<dbReference type="RefSeq" id="WP_022922649.1">
    <property type="nucleotide sequence ID" value="NZ_BMLB01000004.1"/>
</dbReference>
<reference evidence="2" key="1">
    <citation type="journal article" date="2019" name="Int. J. Syst. Evol. Microbiol.">
        <title>The Global Catalogue of Microorganisms (GCM) 10K type strain sequencing project: providing services to taxonomists for standard genome sequencing and annotation.</title>
        <authorList>
            <consortium name="The Broad Institute Genomics Platform"/>
            <consortium name="The Broad Institute Genome Sequencing Center for Infectious Disease"/>
            <person name="Wu L."/>
            <person name="Ma J."/>
        </authorList>
    </citation>
    <scope>NUCLEOTIDE SEQUENCE [LARGE SCALE GENOMIC DNA]</scope>
    <source>
        <strain evidence="2">CGMCC 1.5362</strain>
    </source>
</reference>
<accession>A0ABQ2FB99</accession>
<sequence>MGWRRWSCRVIGHHWVRHADHSDWGAPRLVRCRRCGYVSSQEAERDRWNQRMMPW</sequence>
<organism evidence="1 2">
    <name type="scientific">Ornithinimicrobium pekingense</name>
    <dbReference type="NCBI Taxonomy" id="384677"/>
    <lineage>
        <taxon>Bacteria</taxon>
        <taxon>Bacillati</taxon>
        <taxon>Actinomycetota</taxon>
        <taxon>Actinomycetes</taxon>
        <taxon>Micrococcales</taxon>
        <taxon>Ornithinimicrobiaceae</taxon>
        <taxon>Ornithinimicrobium</taxon>
    </lineage>
</organism>
<protein>
    <submittedName>
        <fullName evidence="1">Uncharacterized protein</fullName>
    </submittedName>
</protein>
<comment type="caution">
    <text evidence="1">The sequence shown here is derived from an EMBL/GenBank/DDBJ whole genome shotgun (WGS) entry which is preliminary data.</text>
</comment>
<proteinExistence type="predicted"/>
<keyword evidence="2" id="KW-1185">Reference proteome</keyword>
<evidence type="ECO:0000313" key="2">
    <source>
        <dbReference type="Proteomes" id="UP000662111"/>
    </source>
</evidence>
<dbReference type="EMBL" id="BMLB01000004">
    <property type="protein sequence ID" value="GGK71929.1"/>
    <property type="molecule type" value="Genomic_DNA"/>
</dbReference>
<evidence type="ECO:0000313" key="1">
    <source>
        <dbReference type="EMBL" id="GGK71929.1"/>
    </source>
</evidence>
<gene>
    <name evidence="1" type="ORF">GCM10011509_20670</name>
</gene>
<name>A0ABQ2FB99_9MICO</name>
<dbReference type="Proteomes" id="UP000662111">
    <property type="component" value="Unassembled WGS sequence"/>
</dbReference>